<name>A0ABW4R3C9_9RHOB</name>
<sequence>MRAPEAEGAAGADLDDLALLTRAARGAGEIALGYWRNAPKSWEKDDSAGPVTEADLAVNDYLAALLGDARPAYGWLSEESADDAARLDAESCFIIDPIDGTRAFLAGEPGFSHSLAVVRNGRPQVGVVYLPAQDILFTAVAGQVSMRNGVEIHVTDPGRLDGATVMISRPNMDPALWRDRRVPPFRREFRPSIAWRLCLVAEGRFDAVMTLMQAWEWDIAAGVLIAAEAGAKVTDRHGHAMRFNGPTARIDGMIVAGPATQANLLHHLAPV</sequence>
<evidence type="ECO:0000256" key="1">
    <source>
        <dbReference type="ARBA" id="ARBA00009759"/>
    </source>
</evidence>
<dbReference type="InterPro" id="IPR000760">
    <property type="entry name" value="Inositol_monophosphatase-like"/>
</dbReference>
<dbReference type="Pfam" id="PF00459">
    <property type="entry name" value="Inositol_P"/>
    <property type="match status" value="1"/>
</dbReference>
<reference evidence="5" key="1">
    <citation type="journal article" date="2019" name="Int. J. Syst. Evol. Microbiol.">
        <title>The Global Catalogue of Microorganisms (GCM) 10K type strain sequencing project: providing services to taxonomists for standard genome sequencing and annotation.</title>
        <authorList>
            <consortium name="The Broad Institute Genomics Platform"/>
            <consortium name="The Broad Institute Genome Sequencing Center for Infectious Disease"/>
            <person name="Wu L."/>
            <person name="Ma J."/>
        </authorList>
    </citation>
    <scope>NUCLEOTIDE SEQUENCE [LARGE SCALE GENOMIC DNA]</scope>
    <source>
        <strain evidence="5">CCUG 56029</strain>
    </source>
</reference>
<comment type="caution">
    <text evidence="4">The sequence shown here is derived from an EMBL/GenBank/DDBJ whole genome shotgun (WGS) entry which is preliminary data.</text>
</comment>
<evidence type="ECO:0000256" key="2">
    <source>
        <dbReference type="ARBA" id="ARBA00022723"/>
    </source>
</evidence>
<protein>
    <submittedName>
        <fullName evidence="4">Inositol monophosphatase family protein</fullName>
    </submittedName>
</protein>
<dbReference type="Gene3D" id="3.40.190.80">
    <property type="match status" value="1"/>
</dbReference>
<accession>A0ABW4R3C9</accession>
<comment type="similarity">
    <text evidence="1">Belongs to the inositol monophosphatase superfamily.</text>
</comment>
<dbReference type="PANTHER" id="PTHR20854:SF4">
    <property type="entry name" value="INOSITOL-1-MONOPHOSPHATASE-RELATED"/>
    <property type="match status" value="1"/>
</dbReference>
<organism evidence="4 5">
    <name type="scientific">Paracoccus pacificus</name>
    <dbReference type="NCBI Taxonomy" id="1463598"/>
    <lineage>
        <taxon>Bacteria</taxon>
        <taxon>Pseudomonadati</taxon>
        <taxon>Pseudomonadota</taxon>
        <taxon>Alphaproteobacteria</taxon>
        <taxon>Rhodobacterales</taxon>
        <taxon>Paracoccaceae</taxon>
        <taxon>Paracoccus</taxon>
    </lineage>
</organism>
<proteinExistence type="inferred from homology"/>
<dbReference type="InterPro" id="IPR020550">
    <property type="entry name" value="Inositol_monophosphatase_CS"/>
</dbReference>
<dbReference type="PROSITE" id="PS00630">
    <property type="entry name" value="IMP_2"/>
    <property type="match status" value="1"/>
</dbReference>
<evidence type="ECO:0000313" key="5">
    <source>
        <dbReference type="Proteomes" id="UP001597213"/>
    </source>
</evidence>
<dbReference type="PRINTS" id="PR00377">
    <property type="entry name" value="IMPHPHTASES"/>
</dbReference>
<dbReference type="SUPFAM" id="SSF56655">
    <property type="entry name" value="Carbohydrate phosphatase"/>
    <property type="match status" value="1"/>
</dbReference>
<keyword evidence="5" id="KW-1185">Reference proteome</keyword>
<evidence type="ECO:0000313" key="4">
    <source>
        <dbReference type="EMBL" id="MFD1880647.1"/>
    </source>
</evidence>
<gene>
    <name evidence="4" type="ORF">ACFSCT_02820</name>
</gene>
<evidence type="ECO:0000256" key="3">
    <source>
        <dbReference type="ARBA" id="ARBA00022842"/>
    </source>
</evidence>
<dbReference type="Proteomes" id="UP001597213">
    <property type="component" value="Unassembled WGS sequence"/>
</dbReference>
<keyword evidence="2" id="KW-0479">Metal-binding</keyword>
<dbReference type="RefSeq" id="WP_379139983.1">
    <property type="nucleotide sequence ID" value="NZ_JBHUEN010000006.1"/>
</dbReference>
<keyword evidence="3" id="KW-0460">Magnesium</keyword>
<dbReference type="EMBL" id="JBHUEN010000006">
    <property type="protein sequence ID" value="MFD1880647.1"/>
    <property type="molecule type" value="Genomic_DNA"/>
</dbReference>
<dbReference type="Gene3D" id="3.30.540.10">
    <property type="entry name" value="Fructose-1,6-Bisphosphatase, subunit A, domain 1"/>
    <property type="match status" value="1"/>
</dbReference>
<dbReference type="CDD" id="cd01638">
    <property type="entry name" value="CysQ"/>
    <property type="match status" value="1"/>
</dbReference>
<dbReference type="PANTHER" id="PTHR20854">
    <property type="entry name" value="INOSITOL MONOPHOSPHATASE"/>
    <property type="match status" value="1"/>
</dbReference>